<dbReference type="CDD" id="cd09881">
    <property type="entry name" value="PIN_VapC4-5_FitB-like"/>
    <property type="match status" value="1"/>
</dbReference>
<feature type="domain" description="PIN" evidence="7">
    <location>
        <begin position="6"/>
        <end position="103"/>
    </location>
</feature>
<dbReference type="PANTHER" id="PTHR33653">
    <property type="entry name" value="RIBONUCLEASE VAPC2"/>
    <property type="match status" value="1"/>
</dbReference>
<evidence type="ECO:0000256" key="2">
    <source>
        <dbReference type="ARBA" id="ARBA00022722"/>
    </source>
</evidence>
<evidence type="ECO:0000256" key="5">
    <source>
        <dbReference type="ARBA" id="ARBA00022842"/>
    </source>
</evidence>
<dbReference type="PANTHER" id="PTHR33653:SF1">
    <property type="entry name" value="RIBONUCLEASE VAPC2"/>
    <property type="match status" value="1"/>
</dbReference>
<keyword evidence="2" id="KW-0540">Nuclease</keyword>
<comment type="cofactor">
    <cofactor evidence="1">
        <name>Mg(2+)</name>
        <dbReference type="ChEBI" id="CHEBI:18420"/>
    </cofactor>
</comment>
<dbReference type="Proteomes" id="UP000050360">
    <property type="component" value="Unassembled WGS sequence"/>
</dbReference>
<evidence type="ECO:0000256" key="6">
    <source>
        <dbReference type="ARBA" id="ARBA00038093"/>
    </source>
</evidence>
<dbReference type="GO" id="GO:0004518">
    <property type="term" value="F:nuclease activity"/>
    <property type="evidence" value="ECO:0007669"/>
    <property type="project" value="UniProtKB-KW"/>
</dbReference>
<evidence type="ECO:0000256" key="3">
    <source>
        <dbReference type="ARBA" id="ARBA00022723"/>
    </source>
</evidence>
<keyword evidence="3" id="KW-0479">Metal-binding</keyword>
<dbReference type="GO" id="GO:0016787">
    <property type="term" value="F:hydrolase activity"/>
    <property type="evidence" value="ECO:0007669"/>
    <property type="project" value="UniProtKB-KW"/>
</dbReference>
<name>A0A0P8A4Z2_9EURY</name>
<dbReference type="Gene3D" id="3.40.50.1010">
    <property type="entry name" value="5'-nuclease"/>
    <property type="match status" value="1"/>
</dbReference>
<keyword evidence="4" id="KW-0378">Hydrolase</keyword>
<dbReference type="InterPro" id="IPR002716">
    <property type="entry name" value="PIN_dom"/>
</dbReference>
<comment type="similarity">
    <text evidence="6">Belongs to the PINc/VapC protein family.</text>
</comment>
<keyword evidence="5" id="KW-0460">Magnesium</keyword>
<dbReference type="GO" id="GO:0046872">
    <property type="term" value="F:metal ion binding"/>
    <property type="evidence" value="ECO:0007669"/>
    <property type="project" value="UniProtKB-KW"/>
</dbReference>
<gene>
    <name evidence="8" type="ORF">MPEBLZ_03876</name>
</gene>
<dbReference type="SUPFAM" id="SSF88723">
    <property type="entry name" value="PIN domain-like"/>
    <property type="match status" value="1"/>
</dbReference>
<dbReference type="InterPro" id="IPR050556">
    <property type="entry name" value="Type_II_TA_system_RNase"/>
</dbReference>
<evidence type="ECO:0000313" key="9">
    <source>
        <dbReference type="Proteomes" id="UP000050360"/>
    </source>
</evidence>
<dbReference type="InterPro" id="IPR029060">
    <property type="entry name" value="PIN-like_dom_sf"/>
</dbReference>
<sequence>MEELTADGDKLTTTPLNASELYKGAYNSSRPIEEAKKVRHLLDTLDILEFSTAASETFGKLSIELQRYGNDIGDFDLLIASIALTHGEPMLTKNAQHFSKVPGLVVESY</sequence>
<proteinExistence type="inferred from homology"/>
<evidence type="ECO:0000313" key="8">
    <source>
        <dbReference type="EMBL" id="KPQ41583.1"/>
    </source>
</evidence>
<accession>A0A0P8A4Z2</accession>
<dbReference type="EMBL" id="LKCM01000335">
    <property type="protein sequence ID" value="KPQ41583.1"/>
    <property type="molecule type" value="Genomic_DNA"/>
</dbReference>
<evidence type="ECO:0000259" key="7">
    <source>
        <dbReference type="Pfam" id="PF01850"/>
    </source>
</evidence>
<evidence type="ECO:0000256" key="4">
    <source>
        <dbReference type="ARBA" id="ARBA00022801"/>
    </source>
</evidence>
<protein>
    <submittedName>
        <fullName evidence="8">PIN domain protein</fullName>
    </submittedName>
</protein>
<dbReference type="Pfam" id="PF01850">
    <property type="entry name" value="PIN"/>
    <property type="match status" value="1"/>
</dbReference>
<comment type="caution">
    <text evidence="8">The sequence shown here is derived from an EMBL/GenBank/DDBJ whole genome shotgun (WGS) entry which is preliminary data.</text>
</comment>
<organism evidence="8 9">
    <name type="scientific">Candidatus Methanoperedens nitratireducens</name>
    <dbReference type="NCBI Taxonomy" id="1392998"/>
    <lineage>
        <taxon>Archaea</taxon>
        <taxon>Methanobacteriati</taxon>
        <taxon>Methanobacteriota</taxon>
        <taxon>Stenosarchaea group</taxon>
        <taxon>Methanomicrobia</taxon>
        <taxon>Methanosarcinales</taxon>
        <taxon>ANME-2 cluster</taxon>
        <taxon>Candidatus Methanoperedentaceae</taxon>
        <taxon>Candidatus Methanoperedens</taxon>
    </lineage>
</organism>
<reference evidence="8 9" key="1">
    <citation type="submission" date="2015-09" db="EMBL/GenBank/DDBJ databases">
        <title>A metagenomics-based metabolic model of nitrate-dependent anaerobic oxidation of methane by Methanoperedens-like archaea.</title>
        <authorList>
            <person name="Arshad A."/>
            <person name="Speth D.R."/>
            <person name="De Graaf R.M."/>
            <person name="Op Den Camp H.J."/>
            <person name="Jetten M.S."/>
            <person name="Welte C.U."/>
        </authorList>
    </citation>
    <scope>NUCLEOTIDE SEQUENCE [LARGE SCALE GENOMIC DNA]</scope>
</reference>
<evidence type="ECO:0000256" key="1">
    <source>
        <dbReference type="ARBA" id="ARBA00001946"/>
    </source>
</evidence>
<dbReference type="AlphaFoldDB" id="A0A0P8A4Z2"/>